<keyword evidence="2" id="KW-1133">Transmembrane helix</keyword>
<proteinExistence type="predicted"/>
<feature type="transmembrane region" description="Helical" evidence="2">
    <location>
        <begin position="29"/>
        <end position="49"/>
    </location>
</feature>
<comment type="caution">
    <text evidence="3">The sequence shown here is derived from an EMBL/GenBank/DDBJ whole genome shotgun (WGS) entry which is preliminary data.</text>
</comment>
<feature type="region of interest" description="Disordered" evidence="1">
    <location>
        <begin position="145"/>
        <end position="172"/>
    </location>
</feature>
<keyword evidence="4" id="KW-1185">Reference proteome</keyword>
<evidence type="ECO:0000256" key="2">
    <source>
        <dbReference type="SAM" id="Phobius"/>
    </source>
</evidence>
<keyword evidence="2" id="KW-0812">Transmembrane</keyword>
<organism evidence="3 4">
    <name type="scientific">Benzoatithermus flavus</name>
    <dbReference type="NCBI Taxonomy" id="3108223"/>
    <lineage>
        <taxon>Bacteria</taxon>
        <taxon>Pseudomonadati</taxon>
        <taxon>Pseudomonadota</taxon>
        <taxon>Alphaproteobacteria</taxon>
        <taxon>Geminicoccales</taxon>
        <taxon>Geminicoccaceae</taxon>
        <taxon>Benzoatithermus</taxon>
    </lineage>
</organism>
<dbReference type="Proteomes" id="UP001375743">
    <property type="component" value="Unassembled WGS sequence"/>
</dbReference>
<evidence type="ECO:0000313" key="4">
    <source>
        <dbReference type="Proteomes" id="UP001375743"/>
    </source>
</evidence>
<protein>
    <submittedName>
        <fullName evidence="3">Uncharacterized protein</fullName>
    </submittedName>
</protein>
<gene>
    <name evidence="3" type="ORF">U1T56_09970</name>
</gene>
<reference evidence="3 4" key="1">
    <citation type="submission" date="2024-01" db="EMBL/GenBank/DDBJ databases">
        <title>Multi-omics insights into the function and evolution of sodium benzoate biodegradation pathways in Benzoatithermus flavus gen. nov., sp. nov. from hot spring.</title>
        <authorList>
            <person name="Hu C.-J."/>
            <person name="Li W.-J."/>
        </authorList>
    </citation>
    <scope>NUCLEOTIDE SEQUENCE [LARGE SCALE GENOMIC DNA]</scope>
    <source>
        <strain evidence="3 4">SYSU G07066</strain>
    </source>
</reference>
<sequence>MSALTPLFALMVILAAALATISVWAPRKLLVKVGAVALTCAFMPVAYAAMADLLSKPKPASFEWWLGKAPEATVLGSSLQEDKAIYLWLQVDGVEEPRAYVLPWSRPLAEQLQQASREAAQQQSSVRMRVPFEPTLDTLEPRFYALPQPAMPPKDALDPPPAQFVPPPGRDA</sequence>
<evidence type="ECO:0000313" key="3">
    <source>
        <dbReference type="EMBL" id="MEK0083478.1"/>
    </source>
</evidence>
<accession>A0ABU8XSU6</accession>
<dbReference type="EMBL" id="JBBLZC010000008">
    <property type="protein sequence ID" value="MEK0083478.1"/>
    <property type="molecule type" value="Genomic_DNA"/>
</dbReference>
<evidence type="ECO:0000256" key="1">
    <source>
        <dbReference type="SAM" id="MobiDB-lite"/>
    </source>
</evidence>
<feature type="compositionally biased region" description="Pro residues" evidence="1">
    <location>
        <begin position="158"/>
        <end position="172"/>
    </location>
</feature>
<dbReference type="RefSeq" id="WP_418159326.1">
    <property type="nucleotide sequence ID" value="NZ_JBBLZC010000008.1"/>
</dbReference>
<keyword evidence="2" id="KW-0472">Membrane</keyword>
<name>A0ABU8XSU6_9PROT</name>